<dbReference type="Proteomes" id="UP000054549">
    <property type="component" value="Unassembled WGS sequence"/>
</dbReference>
<protein>
    <submittedName>
        <fullName evidence="1">Uncharacterized protein</fullName>
    </submittedName>
</protein>
<accession>A0A0C2X3L4</accession>
<sequence length="74" mass="8306">MTRSNSKAKISSAHFCLKTTVDHLVRSHIPTYHWEHRHDVLCLPVKSESLLVCITLYRKAPALGRDTISPPIAG</sequence>
<name>A0A0C2X3L4_AMAMK</name>
<organism evidence="1 2">
    <name type="scientific">Amanita muscaria (strain Koide BX008)</name>
    <dbReference type="NCBI Taxonomy" id="946122"/>
    <lineage>
        <taxon>Eukaryota</taxon>
        <taxon>Fungi</taxon>
        <taxon>Dikarya</taxon>
        <taxon>Basidiomycota</taxon>
        <taxon>Agaricomycotina</taxon>
        <taxon>Agaricomycetes</taxon>
        <taxon>Agaricomycetidae</taxon>
        <taxon>Agaricales</taxon>
        <taxon>Pluteineae</taxon>
        <taxon>Amanitaceae</taxon>
        <taxon>Amanita</taxon>
    </lineage>
</organism>
<proteinExistence type="predicted"/>
<reference evidence="1 2" key="1">
    <citation type="submission" date="2014-04" db="EMBL/GenBank/DDBJ databases">
        <title>Evolutionary Origins and Diversification of the Mycorrhizal Mutualists.</title>
        <authorList>
            <consortium name="DOE Joint Genome Institute"/>
            <consortium name="Mycorrhizal Genomics Consortium"/>
            <person name="Kohler A."/>
            <person name="Kuo A."/>
            <person name="Nagy L.G."/>
            <person name="Floudas D."/>
            <person name="Copeland A."/>
            <person name="Barry K.W."/>
            <person name="Cichocki N."/>
            <person name="Veneault-Fourrey C."/>
            <person name="LaButti K."/>
            <person name="Lindquist E.A."/>
            <person name="Lipzen A."/>
            <person name="Lundell T."/>
            <person name="Morin E."/>
            <person name="Murat C."/>
            <person name="Riley R."/>
            <person name="Ohm R."/>
            <person name="Sun H."/>
            <person name="Tunlid A."/>
            <person name="Henrissat B."/>
            <person name="Grigoriev I.V."/>
            <person name="Hibbett D.S."/>
            <person name="Martin F."/>
        </authorList>
    </citation>
    <scope>NUCLEOTIDE SEQUENCE [LARGE SCALE GENOMIC DNA]</scope>
    <source>
        <strain evidence="1 2">Koide BX008</strain>
    </source>
</reference>
<keyword evidence="2" id="KW-1185">Reference proteome</keyword>
<evidence type="ECO:0000313" key="2">
    <source>
        <dbReference type="Proteomes" id="UP000054549"/>
    </source>
</evidence>
<dbReference type="HOGENOM" id="CLU_2687293_0_0_1"/>
<evidence type="ECO:0000313" key="1">
    <source>
        <dbReference type="EMBL" id="KIL63318.1"/>
    </source>
</evidence>
<dbReference type="AlphaFoldDB" id="A0A0C2X3L4"/>
<dbReference type="InParanoid" id="A0A0C2X3L4"/>
<gene>
    <name evidence="1" type="ORF">M378DRAFT_164611</name>
</gene>
<dbReference type="EMBL" id="KN818260">
    <property type="protein sequence ID" value="KIL63318.1"/>
    <property type="molecule type" value="Genomic_DNA"/>
</dbReference>